<dbReference type="AlphaFoldDB" id="T2S9Q1"/>
<sequence>MDISYRAVGIKIENLEYLSNQYFKRKIYKNKCSEKFIF</sequence>
<evidence type="ECO:0000313" key="1">
    <source>
        <dbReference type="EMBL" id="EQD89347.1"/>
    </source>
</evidence>
<dbReference type="EMBL" id="AVNI01000002">
    <property type="protein sequence ID" value="EQD89347.1"/>
    <property type="molecule type" value="Genomic_DNA"/>
</dbReference>
<organism evidence="1 2">
    <name type="scientific">Helicobacter pylori SouthAfrica50</name>
    <dbReference type="NCBI Taxonomy" id="1352357"/>
    <lineage>
        <taxon>Bacteria</taxon>
        <taxon>Pseudomonadati</taxon>
        <taxon>Campylobacterota</taxon>
        <taxon>Epsilonproteobacteria</taxon>
        <taxon>Campylobacterales</taxon>
        <taxon>Helicobacteraceae</taxon>
        <taxon>Helicobacter</taxon>
    </lineage>
</organism>
<proteinExistence type="predicted"/>
<reference evidence="1 2" key="1">
    <citation type="journal article" date="2013" name="Genome Announc.">
        <title>Genome Sequences of Three hpAfrica2 Strains of Helicobacter pylori.</title>
        <authorList>
            <person name="Duncan S.S."/>
            <person name="Bertoli M.T."/>
            <person name="Kersulyte D."/>
            <person name="Valk P.L."/>
            <person name="Tamma S."/>
            <person name="Segal I."/>
            <person name="McClain M.S."/>
            <person name="Cover T.L."/>
            <person name="Berg D.E."/>
        </authorList>
    </citation>
    <scope>NUCLEOTIDE SEQUENCE [LARGE SCALE GENOMIC DNA]</scope>
    <source>
        <strain evidence="1 2">SouthAfrica50</strain>
    </source>
</reference>
<gene>
    <name evidence="1" type="ORF">HPSA50_1673</name>
</gene>
<protein>
    <submittedName>
        <fullName evidence="1">Uncharacterized protein</fullName>
    </submittedName>
</protein>
<evidence type="ECO:0000313" key="2">
    <source>
        <dbReference type="Proteomes" id="UP000015816"/>
    </source>
</evidence>
<dbReference type="PATRIC" id="fig|1352357.3.peg.1638"/>
<comment type="caution">
    <text evidence="1">The sequence shown here is derived from an EMBL/GenBank/DDBJ whole genome shotgun (WGS) entry which is preliminary data.</text>
</comment>
<dbReference type="Proteomes" id="UP000015816">
    <property type="component" value="Unassembled WGS sequence"/>
</dbReference>
<name>T2S9Q1_HELPX</name>
<accession>T2S9Q1</accession>